<feature type="repeat" description="ANK" evidence="3">
    <location>
        <begin position="215"/>
        <end position="238"/>
    </location>
</feature>
<dbReference type="EMBL" id="BRXU01000014">
    <property type="protein sequence ID" value="GLC55840.1"/>
    <property type="molecule type" value="Genomic_DNA"/>
</dbReference>
<name>A0A9W6BPZ5_9CHLO</name>
<feature type="repeat" description="ANK" evidence="3">
    <location>
        <begin position="69"/>
        <end position="103"/>
    </location>
</feature>
<keyword evidence="2 3" id="KW-0040">ANK repeat</keyword>
<feature type="repeat" description="ANK" evidence="3">
    <location>
        <begin position="269"/>
        <end position="293"/>
    </location>
</feature>
<keyword evidence="1" id="KW-0677">Repeat</keyword>
<keyword evidence="5" id="KW-1185">Reference proteome</keyword>
<dbReference type="PANTHER" id="PTHR24173:SF74">
    <property type="entry name" value="ANKYRIN REPEAT DOMAIN-CONTAINING PROTEIN 16"/>
    <property type="match status" value="1"/>
</dbReference>
<dbReference type="PRINTS" id="PR01415">
    <property type="entry name" value="ANKYRIN"/>
</dbReference>
<evidence type="ECO:0000313" key="4">
    <source>
        <dbReference type="EMBL" id="GLC55840.1"/>
    </source>
</evidence>
<dbReference type="InterPro" id="IPR002110">
    <property type="entry name" value="Ankyrin_rpt"/>
</dbReference>
<feature type="repeat" description="ANK" evidence="3">
    <location>
        <begin position="371"/>
        <end position="403"/>
    </location>
</feature>
<dbReference type="PROSITE" id="PS50297">
    <property type="entry name" value="ANK_REP_REGION"/>
    <property type="match status" value="8"/>
</dbReference>
<evidence type="ECO:0000256" key="1">
    <source>
        <dbReference type="ARBA" id="ARBA00022737"/>
    </source>
</evidence>
<reference evidence="4 5" key="1">
    <citation type="journal article" date="2023" name="Commun. Biol.">
        <title>Reorganization of the ancestral sex-determining regions during the evolution of trioecy in Pleodorina starrii.</title>
        <authorList>
            <person name="Takahashi K."/>
            <person name="Suzuki S."/>
            <person name="Kawai-Toyooka H."/>
            <person name="Yamamoto K."/>
            <person name="Hamaji T."/>
            <person name="Ootsuki R."/>
            <person name="Yamaguchi H."/>
            <person name="Kawachi M."/>
            <person name="Higashiyama T."/>
            <person name="Nozaki H."/>
        </authorList>
    </citation>
    <scope>NUCLEOTIDE SEQUENCE [LARGE SCALE GENOMIC DNA]</scope>
    <source>
        <strain evidence="4 5">NIES-4479</strain>
    </source>
</reference>
<comment type="caution">
    <text evidence="4">The sequence shown here is derived from an EMBL/GenBank/DDBJ whole genome shotgun (WGS) entry which is preliminary data.</text>
</comment>
<dbReference type="Proteomes" id="UP001165080">
    <property type="component" value="Unassembled WGS sequence"/>
</dbReference>
<dbReference type="SMART" id="SM00248">
    <property type="entry name" value="ANK"/>
    <property type="match status" value="9"/>
</dbReference>
<dbReference type="Pfam" id="PF13857">
    <property type="entry name" value="Ank_5"/>
    <property type="match status" value="1"/>
</dbReference>
<evidence type="ECO:0000256" key="3">
    <source>
        <dbReference type="PROSITE-ProRule" id="PRU00023"/>
    </source>
</evidence>
<gene>
    <name evidence="4" type="primary">PLEST010039</name>
    <name evidence="4" type="ORF">PLESTB_001034500</name>
</gene>
<feature type="repeat" description="ANK" evidence="3">
    <location>
        <begin position="336"/>
        <end position="360"/>
    </location>
</feature>
<dbReference type="PANTHER" id="PTHR24173">
    <property type="entry name" value="ANKYRIN REPEAT CONTAINING"/>
    <property type="match status" value="1"/>
</dbReference>
<dbReference type="Pfam" id="PF00023">
    <property type="entry name" value="Ank"/>
    <property type="match status" value="1"/>
</dbReference>
<evidence type="ECO:0000256" key="2">
    <source>
        <dbReference type="ARBA" id="ARBA00023043"/>
    </source>
</evidence>
<proteinExistence type="predicted"/>
<dbReference type="InterPro" id="IPR036770">
    <property type="entry name" value="Ankyrin_rpt-contain_sf"/>
</dbReference>
<dbReference type="Pfam" id="PF12796">
    <property type="entry name" value="Ank_2"/>
    <property type="match status" value="3"/>
</dbReference>
<protein>
    <submittedName>
        <fullName evidence="4">Uncharacterized protein</fullName>
    </submittedName>
</protein>
<evidence type="ECO:0000313" key="5">
    <source>
        <dbReference type="Proteomes" id="UP001165080"/>
    </source>
</evidence>
<sequence length="459" mass="47503">MSGVPAILGLARDNKADELRKLVSEGDVHVDAANEFGQTALHVASLWGNQDAIKVLIELGANVNITNSRGSTPLHFAASAKRDPLTVCQLLLDAGADTEAVDMMGRQPYEMAVSEEVRSRLGGPDARIFTYASEGNAEGLRALLAEGAAAGGAAAAAAAAAGGEGKDEEDKAISLRVVDSDGCTPLNLAIAAESLDTVKVILDHDPAMINYPDMSGSTPLHAAVEAGNLDVLRHLLERQPPPEMNVQNMNASEYAQGNWMLGGETLEPFDKTPLHMAVEAGDAEAVRVLLGTGRCNVNLLDFDKASPLHLALDAGDEELAEMLLRAGANPDQPNPDFKSPLHLAASRGKISLLKLLIEVGRANVAAAVSDDGWTPLHLAARSGAVDKVSLLLAAGADVGAANSARSGGNTALHLAALNGHGAVVEALLAAGASKTAENKDGKRPADVAKTEELRTLLAA</sequence>
<feature type="repeat" description="ANK" evidence="3">
    <location>
        <begin position="303"/>
        <end position="335"/>
    </location>
</feature>
<dbReference type="Gene3D" id="1.25.40.20">
    <property type="entry name" value="Ankyrin repeat-containing domain"/>
    <property type="match status" value="4"/>
</dbReference>
<dbReference type="PROSITE" id="PS50088">
    <property type="entry name" value="ANK_REPEAT"/>
    <property type="match status" value="8"/>
</dbReference>
<feature type="repeat" description="ANK" evidence="3">
    <location>
        <begin position="407"/>
        <end position="439"/>
    </location>
</feature>
<accession>A0A9W6BPZ5</accession>
<feature type="repeat" description="ANK" evidence="3">
    <location>
        <begin position="36"/>
        <end position="68"/>
    </location>
</feature>
<dbReference type="SUPFAM" id="SSF48403">
    <property type="entry name" value="Ankyrin repeat"/>
    <property type="match status" value="2"/>
</dbReference>
<dbReference type="AlphaFoldDB" id="A0A9W6BPZ5"/>
<organism evidence="4 5">
    <name type="scientific">Pleodorina starrii</name>
    <dbReference type="NCBI Taxonomy" id="330485"/>
    <lineage>
        <taxon>Eukaryota</taxon>
        <taxon>Viridiplantae</taxon>
        <taxon>Chlorophyta</taxon>
        <taxon>core chlorophytes</taxon>
        <taxon>Chlorophyceae</taxon>
        <taxon>CS clade</taxon>
        <taxon>Chlamydomonadales</taxon>
        <taxon>Volvocaceae</taxon>
        <taxon>Pleodorina</taxon>
    </lineage>
</organism>